<protein>
    <recommendedName>
        <fullName evidence="1">Heterokaryon incompatibility domain-containing protein</fullName>
    </recommendedName>
</protein>
<proteinExistence type="predicted"/>
<evidence type="ECO:0000259" key="1">
    <source>
        <dbReference type="Pfam" id="PF06985"/>
    </source>
</evidence>
<dbReference type="RefSeq" id="XP_064656102.1">
    <property type="nucleotide sequence ID" value="XM_064805642.1"/>
</dbReference>
<dbReference type="InterPro" id="IPR052895">
    <property type="entry name" value="HetReg/Transcr_Mod"/>
</dbReference>
<accession>A0AAV9P0S7</accession>
<dbReference type="GeneID" id="89929743"/>
<comment type="caution">
    <text evidence="2">The sequence shown here is derived from an EMBL/GenBank/DDBJ whole genome shotgun (WGS) entry which is preliminary data.</text>
</comment>
<dbReference type="InterPro" id="IPR010730">
    <property type="entry name" value="HET"/>
</dbReference>
<evidence type="ECO:0000313" key="3">
    <source>
        <dbReference type="Proteomes" id="UP001337655"/>
    </source>
</evidence>
<feature type="domain" description="Heterokaryon incompatibility" evidence="1">
    <location>
        <begin position="49"/>
        <end position="189"/>
    </location>
</feature>
<dbReference type="Proteomes" id="UP001337655">
    <property type="component" value="Unassembled WGS sequence"/>
</dbReference>
<dbReference type="AlphaFoldDB" id="A0AAV9P0S7"/>
<sequence length="480" mass="54513">MSKAPSNVYPSLDASKRQIRLVKLIPHDSSAETICCELSAVSLDDTPAYTALSYSWTKEPPGHTILLNGQPFAVRPNLFAYLQERSAQSDASQWIFIDALCINQADNDERSTQVSLMGDVYRCAEQVVAWLGPNPAIDGESLSQWRAMADQVLLNRMAALDSEALLHAKRMQDTFARPSYWLQLWIVQEVVLARRLTLQCGSLVMPEQRILLDFSLFPGRKRTISEKDIVFPRVLPPSQQETEDDRVARVIDKVSKVLYRRHNMLGEDDDSAKEPIGRLLGTFHSNAFSVRHDAVFGLLGLGRSRLRPDYDMSVSDLFMFILVEFYLENVPNGMGVGDVMNPYWRYPLGSLIPNFIYALMAALDLAPDDAVVALLLTESSRLFWGEHRSRKLYHDILARCYMENPSQWTLIPSIARQYALARSWKILRDLRMYEAQNAMLPDPDGKSTARPYSEWKAKAIDQVESLRRAMDGYGRNTLDV</sequence>
<gene>
    <name evidence="2" type="ORF">LTR77_008410</name>
</gene>
<dbReference type="PANTHER" id="PTHR24148">
    <property type="entry name" value="ANKYRIN REPEAT DOMAIN-CONTAINING PROTEIN 39 HOMOLOG-RELATED"/>
    <property type="match status" value="1"/>
</dbReference>
<organism evidence="2 3">
    <name type="scientific">Saxophila tyrrhenica</name>
    <dbReference type="NCBI Taxonomy" id="1690608"/>
    <lineage>
        <taxon>Eukaryota</taxon>
        <taxon>Fungi</taxon>
        <taxon>Dikarya</taxon>
        <taxon>Ascomycota</taxon>
        <taxon>Pezizomycotina</taxon>
        <taxon>Dothideomycetes</taxon>
        <taxon>Dothideomycetidae</taxon>
        <taxon>Mycosphaerellales</taxon>
        <taxon>Extremaceae</taxon>
        <taxon>Saxophila</taxon>
    </lineage>
</organism>
<dbReference type="Pfam" id="PF06985">
    <property type="entry name" value="HET"/>
    <property type="match status" value="1"/>
</dbReference>
<evidence type="ECO:0000313" key="2">
    <source>
        <dbReference type="EMBL" id="KAK5166149.1"/>
    </source>
</evidence>
<name>A0AAV9P0S7_9PEZI</name>
<dbReference type="PANTHER" id="PTHR24148:SF73">
    <property type="entry name" value="HET DOMAIN PROTEIN (AFU_ORTHOLOGUE AFUA_8G01020)"/>
    <property type="match status" value="1"/>
</dbReference>
<dbReference type="EMBL" id="JAVRRT010000014">
    <property type="protein sequence ID" value="KAK5166149.1"/>
    <property type="molecule type" value="Genomic_DNA"/>
</dbReference>
<keyword evidence="3" id="KW-1185">Reference proteome</keyword>
<reference evidence="2 3" key="1">
    <citation type="submission" date="2023-08" db="EMBL/GenBank/DDBJ databases">
        <title>Black Yeasts Isolated from many extreme environments.</title>
        <authorList>
            <person name="Coleine C."/>
            <person name="Stajich J.E."/>
            <person name="Selbmann L."/>
        </authorList>
    </citation>
    <scope>NUCLEOTIDE SEQUENCE [LARGE SCALE GENOMIC DNA]</scope>
    <source>
        <strain evidence="2 3">CCFEE 5935</strain>
    </source>
</reference>